<evidence type="ECO:0000313" key="1">
    <source>
        <dbReference type="EMBL" id="KUG19935.1"/>
    </source>
</evidence>
<gene>
    <name evidence="1" type="ORF">ASZ90_010328</name>
</gene>
<reference evidence="1" key="1">
    <citation type="journal article" date="2015" name="Proc. Natl. Acad. Sci. U.S.A.">
        <title>Networks of energetic and metabolic interactions define dynamics in microbial communities.</title>
        <authorList>
            <person name="Embree M."/>
            <person name="Liu J.K."/>
            <person name="Al-Bassam M.M."/>
            <person name="Zengler K."/>
        </authorList>
    </citation>
    <scope>NUCLEOTIDE SEQUENCE</scope>
</reference>
<comment type="caution">
    <text evidence="1">The sequence shown here is derived from an EMBL/GenBank/DDBJ whole genome shotgun (WGS) entry which is preliminary data.</text>
</comment>
<sequence>MPAKIPRRVPATISLINAAQEKSRILLGAVTANIKLMEMH</sequence>
<name>A0A0W8FGB7_9ZZZZ</name>
<protein>
    <submittedName>
        <fullName evidence="1">Uncharacterized protein</fullName>
    </submittedName>
</protein>
<accession>A0A0W8FGB7</accession>
<proteinExistence type="predicted"/>
<dbReference type="EMBL" id="LNQE01001243">
    <property type="protein sequence ID" value="KUG19935.1"/>
    <property type="molecule type" value="Genomic_DNA"/>
</dbReference>
<organism evidence="1">
    <name type="scientific">hydrocarbon metagenome</name>
    <dbReference type="NCBI Taxonomy" id="938273"/>
    <lineage>
        <taxon>unclassified sequences</taxon>
        <taxon>metagenomes</taxon>
        <taxon>ecological metagenomes</taxon>
    </lineage>
</organism>
<dbReference type="AlphaFoldDB" id="A0A0W8FGB7"/>